<dbReference type="PANTHER" id="PTHR23530">
    <property type="entry name" value="TRANSPORT PROTEIN-RELATED"/>
    <property type="match status" value="1"/>
</dbReference>
<reference evidence="3" key="2">
    <citation type="submission" date="2021-04" db="EMBL/GenBank/DDBJ databases">
        <authorList>
            <person name="Gilroy R."/>
        </authorList>
    </citation>
    <scope>NUCLEOTIDE SEQUENCE</scope>
    <source>
        <strain evidence="3">CHK185-5351</strain>
    </source>
</reference>
<dbReference type="AlphaFoldDB" id="A0A9D2SLL5"/>
<feature type="transmembrane region" description="Helical" evidence="2">
    <location>
        <begin position="107"/>
        <end position="127"/>
    </location>
</feature>
<feature type="transmembrane region" description="Helical" evidence="2">
    <location>
        <begin position="49"/>
        <end position="69"/>
    </location>
</feature>
<dbReference type="InterPro" id="IPR036259">
    <property type="entry name" value="MFS_trans_sf"/>
</dbReference>
<organism evidence="3 4">
    <name type="scientific">Candidatus Fusicatenibacter intestinigallinarum</name>
    <dbReference type="NCBI Taxonomy" id="2838598"/>
    <lineage>
        <taxon>Bacteria</taxon>
        <taxon>Bacillati</taxon>
        <taxon>Bacillota</taxon>
        <taxon>Clostridia</taxon>
        <taxon>Lachnospirales</taxon>
        <taxon>Lachnospiraceae</taxon>
        <taxon>Fusicatenibacter</taxon>
    </lineage>
</organism>
<name>A0A9D2SLL5_9FIRM</name>
<dbReference type="GO" id="GO:0022857">
    <property type="term" value="F:transmembrane transporter activity"/>
    <property type="evidence" value="ECO:0007669"/>
    <property type="project" value="InterPro"/>
</dbReference>
<feature type="transmembrane region" description="Helical" evidence="2">
    <location>
        <begin position="438"/>
        <end position="457"/>
    </location>
</feature>
<dbReference type="SUPFAM" id="SSF103473">
    <property type="entry name" value="MFS general substrate transporter"/>
    <property type="match status" value="1"/>
</dbReference>
<protein>
    <submittedName>
        <fullName evidence="3">MFS transporter</fullName>
    </submittedName>
</protein>
<comment type="subcellular location">
    <subcellularLocation>
        <location evidence="1">Cell membrane</location>
        <topology evidence="1">Multi-pass membrane protein</topology>
    </subcellularLocation>
</comment>
<dbReference type="GO" id="GO:0005886">
    <property type="term" value="C:plasma membrane"/>
    <property type="evidence" value="ECO:0007669"/>
    <property type="project" value="UniProtKB-SubCell"/>
</dbReference>
<evidence type="ECO:0000256" key="1">
    <source>
        <dbReference type="ARBA" id="ARBA00004651"/>
    </source>
</evidence>
<dbReference type="EMBL" id="DWWU01000011">
    <property type="protein sequence ID" value="HJC14680.1"/>
    <property type="molecule type" value="Genomic_DNA"/>
</dbReference>
<feature type="transmembrane region" description="Helical" evidence="2">
    <location>
        <begin position="406"/>
        <end position="426"/>
    </location>
</feature>
<feature type="transmembrane region" description="Helical" evidence="2">
    <location>
        <begin position="15"/>
        <end position="37"/>
    </location>
</feature>
<comment type="caution">
    <text evidence="3">The sequence shown here is derived from an EMBL/GenBank/DDBJ whole genome shotgun (WGS) entry which is preliminary data.</text>
</comment>
<feature type="transmembrane region" description="Helical" evidence="2">
    <location>
        <begin position="368"/>
        <end position="386"/>
    </location>
</feature>
<keyword evidence="2" id="KW-0472">Membrane</keyword>
<dbReference type="Gene3D" id="1.20.1250.20">
    <property type="entry name" value="MFS general substrate transporter like domains"/>
    <property type="match status" value="1"/>
</dbReference>
<keyword evidence="2" id="KW-0812">Transmembrane</keyword>
<sequence>MGKNHIARFVMSSPVRLLMCMSLFSSMVFYAPVSLLVRTRMGITLEEFFVLQALLSATVFFFEIPSGFLSDAIGYRQTILLSFLLNFAARVLMLLSQNFWMFAAEAVVEGLAAALNSGTISGYVYSISERDTYAVNMAEINRCSEFGFLLSTLGFSVIYQCLGMRGLLLGTAAAAFAAFLASCRLSQKTCSKLRGIKLAAQQGCGVLDPGGSCQMDMQACPAWLVARGNKSLEEKKKRTRGGDAVHWKNMIKMVHGFRVHPDMPDLVCVLGISLVSLSFLLVNFFYVTILEELGLDETYMTAVILVYTGIQILIPWIIRKRNRLQEKRSRRRSCPDEQNSLQKHLNALLTSLAAAAVLVFGLAWTESFFVLLPMILLPAALQLLQLDVETCQNLCIDRKGLSRNRVTVISGYSMVSNALEILFLFASSQIGAMGVRPLFWGLGILLLLAAGLVFRLLRKEI</sequence>
<dbReference type="Pfam" id="PF07690">
    <property type="entry name" value="MFS_1"/>
    <property type="match status" value="1"/>
</dbReference>
<feature type="transmembrane region" description="Helical" evidence="2">
    <location>
        <begin position="299"/>
        <end position="318"/>
    </location>
</feature>
<dbReference type="PANTHER" id="PTHR23530:SF1">
    <property type="entry name" value="PERMEASE, MAJOR FACILITATOR SUPERFAMILY-RELATED"/>
    <property type="match status" value="1"/>
</dbReference>
<evidence type="ECO:0000313" key="4">
    <source>
        <dbReference type="Proteomes" id="UP000823849"/>
    </source>
</evidence>
<feature type="transmembrane region" description="Helical" evidence="2">
    <location>
        <begin position="75"/>
        <end position="95"/>
    </location>
</feature>
<feature type="transmembrane region" description="Helical" evidence="2">
    <location>
        <begin position="157"/>
        <end position="181"/>
    </location>
</feature>
<dbReference type="InterPro" id="IPR053160">
    <property type="entry name" value="MFS_DHA3_Transporter"/>
</dbReference>
<dbReference type="Proteomes" id="UP000823849">
    <property type="component" value="Unassembled WGS sequence"/>
</dbReference>
<reference evidence="3" key="1">
    <citation type="journal article" date="2021" name="PeerJ">
        <title>Extensive microbial diversity within the chicken gut microbiome revealed by metagenomics and culture.</title>
        <authorList>
            <person name="Gilroy R."/>
            <person name="Ravi A."/>
            <person name="Getino M."/>
            <person name="Pursley I."/>
            <person name="Horton D.L."/>
            <person name="Alikhan N.F."/>
            <person name="Baker D."/>
            <person name="Gharbi K."/>
            <person name="Hall N."/>
            <person name="Watson M."/>
            <person name="Adriaenssens E.M."/>
            <person name="Foster-Nyarko E."/>
            <person name="Jarju S."/>
            <person name="Secka A."/>
            <person name="Antonio M."/>
            <person name="Oren A."/>
            <person name="Chaudhuri R.R."/>
            <person name="La Ragione R."/>
            <person name="Hildebrand F."/>
            <person name="Pallen M.J."/>
        </authorList>
    </citation>
    <scope>NUCLEOTIDE SEQUENCE</scope>
    <source>
        <strain evidence="3">CHK185-5351</strain>
    </source>
</reference>
<accession>A0A9D2SLL5</accession>
<keyword evidence="2" id="KW-1133">Transmembrane helix</keyword>
<evidence type="ECO:0000256" key="2">
    <source>
        <dbReference type="SAM" id="Phobius"/>
    </source>
</evidence>
<feature type="transmembrane region" description="Helical" evidence="2">
    <location>
        <begin position="266"/>
        <end position="287"/>
    </location>
</feature>
<proteinExistence type="predicted"/>
<feature type="transmembrane region" description="Helical" evidence="2">
    <location>
        <begin position="345"/>
        <end position="362"/>
    </location>
</feature>
<gene>
    <name evidence="3" type="ORF">H9705_02470</name>
</gene>
<evidence type="ECO:0000313" key="3">
    <source>
        <dbReference type="EMBL" id="HJC14680.1"/>
    </source>
</evidence>
<dbReference type="InterPro" id="IPR011701">
    <property type="entry name" value="MFS"/>
</dbReference>